<feature type="domain" description="Beta-lactamase class A catalytic" evidence="7">
    <location>
        <begin position="15"/>
        <end position="220"/>
    </location>
</feature>
<dbReference type="NCBIfam" id="NF033103">
    <property type="entry name" value="bla_class_A"/>
    <property type="match status" value="1"/>
</dbReference>
<dbReference type="InterPro" id="IPR045155">
    <property type="entry name" value="Beta-lactam_cat"/>
</dbReference>
<reference evidence="9" key="1">
    <citation type="journal article" date="2019" name="Int. J. Syst. Evol. Microbiol.">
        <title>The Global Catalogue of Microorganisms (GCM) 10K type strain sequencing project: providing services to taxonomists for standard genome sequencing and annotation.</title>
        <authorList>
            <consortium name="The Broad Institute Genomics Platform"/>
            <consortium name="The Broad Institute Genome Sequencing Center for Infectious Disease"/>
            <person name="Wu L."/>
            <person name="Ma J."/>
        </authorList>
    </citation>
    <scope>NUCLEOTIDE SEQUENCE [LARGE SCALE GENOMIC DNA]</scope>
    <source>
        <strain evidence="9">JCM 17442</strain>
    </source>
</reference>
<evidence type="ECO:0000256" key="6">
    <source>
        <dbReference type="SAM" id="MobiDB-lite"/>
    </source>
</evidence>
<comment type="caution">
    <text evidence="8">The sequence shown here is derived from an EMBL/GenBank/DDBJ whole genome shotgun (WGS) entry which is preliminary data.</text>
</comment>
<dbReference type="InterPro" id="IPR023650">
    <property type="entry name" value="Beta-lactam_class-A_AS"/>
</dbReference>
<evidence type="ECO:0000256" key="4">
    <source>
        <dbReference type="ARBA" id="ARBA00023251"/>
    </source>
</evidence>
<evidence type="ECO:0000256" key="5">
    <source>
        <dbReference type="RuleBase" id="RU361140"/>
    </source>
</evidence>
<name>A0ABP8E577_9MICO</name>
<dbReference type="Proteomes" id="UP001501594">
    <property type="component" value="Unassembled WGS sequence"/>
</dbReference>
<feature type="region of interest" description="Disordered" evidence="6">
    <location>
        <begin position="117"/>
        <end position="138"/>
    </location>
</feature>
<dbReference type="Gene3D" id="3.40.710.10">
    <property type="entry name" value="DD-peptidase/beta-lactamase superfamily"/>
    <property type="match status" value="1"/>
</dbReference>
<keyword evidence="9" id="KW-1185">Reference proteome</keyword>
<dbReference type="PROSITE" id="PS00146">
    <property type="entry name" value="BETA_LACTAMASE_A"/>
    <property type="match status" value="1"/>
</dbReference>
<evidence type="ECO:0000256" key="1">
    <source>
        <dbReference type="ARBA" id="ARBA00009009"/>
    </source>
</evidence>
<comment type="catalytic activity">
    <reaction evidence="5">
        <text>a beta-lactam + H2O = a substituted beta-amino acid</text>
        <dbReference type="Rhea" id="RHEA:20401"/>
        <dbReference type="ChEBI" id="CHEBI:15377"/>
        <dbReference type="ChEBI" id="CHEBI:35627"/>
        <dbReference type="ChEBI" id="CHEBI:140347"/>
        <dbReference type="EC" id="3.5.2.6"/>
    </reaction>
</comment>
<sequence length="250" mass="26365">MLDAGPSDAAPSRDRALLGHRSDERFAFASTDKVFIAAAVLSRISDAGLAEVVRYDRTDLLAYAPVTSQHVDSGMTVRALLDAALRYSDNTAANLLMERAGGAAGVQAFLRTLGDSTTSVDRDEPSLNTAVPGDTRDTTTPQAFARDLRAVTTRTVLPDSRRRLLVSLMTANTTGAPYIRSGVPTGWSVADKTGSASYGVRNDIALVTPPAGSPLVIVLFSTRTTQDAASQDALLADATRALVEALPTTR</sequence>
<keyword evidence="3 5" id="KW-0378">Hydrolase</keyword>
<dbReference type="InterPro" id="IPR012338">
    <property type="entry name" value="Beta-lactam/transpept-like"/>
</dbReference>
<dbReference type="Pfam" id="PF13354">
    <property type="entry name" value="Beta-lactamase2"/>
    <property type="match status" value="1"/>
</dbReference>
<evidence type="ECO:0000259" key="7">
    <source>
        <dbReference type="Pfam" id="PF13354"/>
    </source>
</evidence>
<accession>A0ABP8E577</accession>
<organism evidence="8 9">
    <name type="scientific">Frondihabitans peucedani</name>
    <dbReference type="NCBI Taxonomy" id="598626"/>
    <lineage>
        <taxon>Bacteria</taxon>
        <taxon>Bacillati</taxon>
        <taxon>Actinomycetota</taxon>
        <taxon>Actinomycetes</taxon>
        <taxon>Micrococcales</taxon>
        <taxon>Microbacteriaceae</taxon>
        <taxon>Frondihabitans</taxon>
    </lineage>
</organism>
<dbReference type="PANTHER" id="PTHR35333:SF3">
    <property type="entry name" value="BETA-LACTAMASE-TYPE TRANSPEPTIDASE FOLD CONTAINING PROTEIN"/>
    <property type="match status" value="1"/>
</dbReference>
<gene>
    <name evidence="8" type="primary">bla</name>
    <name evidence="8" type="ORF">GCM10022256_27570</name>
</gene>
<evidence type="ECO:0000313" key="9">
    <source>
        <dbReference type="Proteomes" id="UP001501594"/>
    </source>
</evidence>
<protein>
    <recommendedName>
        <fullName evidence="2 5">Beta-lactamase</fullName>
        <ecNumber evidence="2 5">3.5.2.6</ecNumber>
    </recommendedName>
</protein>
<dbReference type="PANTHER" id="PTHR35333">
    <property type="entry name" value="BETA-LACTAMASE"/>
    <property type="match status" value="1"/>
</dbReference>
<comment type="similarity">
    <text evidence="1 5">Belongs to the class-A beta-lactamase family.</text>
</comment>
<dbReference type="EC" id="3.5.2.6" evidence="2 5"/>
<evidence type="ECO:0000256" key="2">
    <source>
        <dbReference type="ARBA" id="ARBA00012865"/>
    </source>
</evidence>
<dbReference type="EMBL" id="BAABAU010000004">
    <property type="protein sequence ID" value="GAA4267145.1"/>
    <property type="molecule type" value="Genomic_DNA"/>
</dbReference>
<evidence type="ECO:0000256" key="3">
    <source>
        <dbReference type="ARBA" id="ARBA00022801"/>
    </source>
</evidence>
<proteinExistence type="inferred from homology"/>
<evidence type="ECO:0000313" key="8">
    <source>
        <dbReference type="EMBL" id="GAA4267145.1"/>
    </source>
</evidence>
<keyword evidence="4 5" id="KW-0046">Antibiotic resistance</keyword>
<dbReference type="InterPro" id="IPR000871">
    <property type="entry name" value="Beta-lactam_class-A"/>
</dbReference>
<dbReference type="PRINTS" id="PR00118">
    <property type="entry name" value="BLACTAMASEA"/>
</dbReference>
<dbReference type="SUPFAM" id="SSF56601">
    <property type="entry name" value="beta-lactamase/transpeptidase-like"/>
    <property type="match status" value="1"/>
</dbReference>